<evidence type="ECO:0000256" key="1">
    <source>
        <dbReference type="SAM" id="MobiDB-lite"/>
    </source>
</evidence>
<name>A0A9X9PVQ1_GULGU</name>
<accession>A0A9X9PVQ1</accession>
<feature type="compositionally biased region" description="Low complexity" evidence="1">
    <location>
        <begin position="71"/>
        <end position="80"/>
    </location>
</feature>
<comment type="caution">
    <text evidence="2">The sequence shown here is derived from an EMBL/GenBank/DDBJ whole genome shotgun (WGS) entry which is preliminary data.</text>
</comment>
<reference evidence="2 3" key="1">
    <citation type="submission" date="2018-10" db="EMBL/GenBank/DDBJ databases">
        <authorList>
            <person name="Ekblom R."/>
            <person name="Jareborg N."/>
        </authorList>
    </citation>
    <scope>NUCLEOTIDE SEQUENCE [LARGE SCALE GENOMIC DNA]</scope>
    <source>
        <tissue evidence="2">Muscle</tissue>
    </source>
</reference>
<evidence type="ECO:0000313" key="3">
    <source>
        <dbReference type="Proteomes" id="UP000269945"/>
    </source>
</evidence>
<dbReference type="EMBL" id="CYRY02003785">
    <property type="protein sequence ID" value="VCW68361.1"/>
    <property type="molecule type" value="Genomic_DNA"/>
</dbReference>
<protein>
    <submittedName>
        <fullName evidence="2">Uncharacterized protein</fullName>
    </submittedName>
</protein>
<sequence>PGLPPISARAWPRWPIARAGRVPRAEPTDNLSLSLSEVPIQDRQVHEPLAELGETDTAPEEGRGLKPGQSRTAGTAAGGRRAYRAAGRRKRTGSRWRRPEVPGGTAHVGERSGVGARAKPPPRLPRTPSSLWGRGQEEAERRPLGWTSQHCTSVCCPGEQSRAPPPAPKGKRRKHPKRSELKGLGQGASWCSCAACVRVRVSRRPGEAAIKSRADH</sequence>
<evidence type="ECO:0000313" key="2">
    <source>
        <dbReference type="EMBL" id="VCW68361.1"/>
    </source>
</evidence>
<dbReference type="Proteomes" id="UP000269945">
    <property type="component" value="Unassembled WGS sequence"/>
</dbReference>
<feature type="region of interest" description="Disordered" evidence="1">
    <location>
        <begin position="1"/>
        <end position="185"/>
    </location>
</feature>
<organism evidence="2 3">
    <name type="scientific">Gulo gulo</name>
    <name type="common">Wolverine</name>
    <name type="synonym">Gluton</name>
    <dbReference type="NCBI Taxonomy" id="48420"/>
    <lineage>
        <taxon>Eukaryota</taxon>
        <taxon>Metazoa</taxon>
        <taxon>Chordata</taxon>
        <taxon>Craniata</taxon>
        <taxon>Vertebrata</taxon>
        <taxon>Euteleostomi</taxon>
        <taxon>Mammalia</taxon>
        <taxon>Eutheria</taxon>
        <taxon>Laurasiatheria</taxon>
        <taxon>Carnivora</taxon>
        <taxon>Caniformia</taxon>
        <taxon>Musteloidea</taxon>
        <taxon>Mustelidae</taxon>
        <taxon>Guloninae</taxon>
        <taxon>Gulo</taxon>
    </lineage>
</organism>
<feature type="compositionally biased region" description="Basic residues" evidence="1">
    <location>
        <begin position="81"/>
        <end position="96"/>
    </location>
</feature>
<feature type="non-terminal residue" evidence="2">
    <location>
        <position position="216"/>
    </location>
</feature>
<proteinExistence type="predicted"/>
<feature type="compositionally biased region" description="Low complexity" evidence="1">
    <location>
        <begin position="8"/>
        <end position="20"/>
    </location>
</feature>
<keyword evidence="3" id="KW-1185">Reference proteome</keyword>
<feature type="non-terminal residue" evidence="2">
    <location>
        <position position="1"/>
    </location>
</feature>
<dbReference type="AlphaFoldDB" id="A0A9X9PVQ1"/>
<gene>
    <name evidence="2" type="ORF">BN2614_LOCUS2</name>
</gene>